<keyword evidence="2" id="KW-1185">Reference proteome</keyword>
<evidence type="ECO:0000313" key="2">
    <source>
        <dbReference type="Proteomes" id="UP000593564"/>
    </source>
</evidence>
<organism evidence="1 2">
    <name type="scientific">Camellia sinensis</name>
    <name type="common">Tea plant</name>
    <name type="synonym">Thea sinensis</name>
    <dbReference type="NCBI Taxonomy" id="4442"/>
    <lineage>
        <taxon>Eukaryota</taxon>
        <taxon>Viridiplantae</taxon>
        <taxon>Streptophyta</taxon>
        <taxon>Embryophyta</taxon>
        <taxon>Tracheophyta</taxon>
        <taxon>Spermatophyta</taxon>
        <taxon>Magnoliopsida</taxon>
        <taxon>eudicotyledons</taxon>
        <taxon>Gunneridae</taxon>
        <taxon>Pentapetalae</taxon>
        <taxon>asterids</taxon>
        <taxon>Ericales</taxon>
        <taxon>Theaceae</taxon>
        <taxon>Camellia</taxon>
    </lineage>
</organism>
<protein>
    <submittedName>
        <fullName evidence="1">Uncharacterized protein</fullName>
    </submittedName>
</protein>
<reference evidence="1 2" key="2">
    <citation type="submission" date="2020-07" db="EMBL/GenBank/DDBJ databases">
        <title>Genome assembly of wild tea tree DASZ reveals pedigree and selection history of tea varieties.</title>
        <authorList>
            <person name="Zhang W."/>
        </authorList>
    </citation>
    <scope>NUCLEOTIDE SEQUENCE [LARGE SCALE GENOMIC DNA]</scope>
    <source>
        <strain evidence="2">cv. G240</strain>
        <tissue evidence="1">Leaf</tissue>
    </source>
</reference>
<gene>
    <name evidence="1" type="ORF">HYC85_026497</name>
</gene>
<reference evidence="2" key="1">
    <citation type="journal article" date="2020" name="Nat. Commun.">
        <title>Genome assembly of wild tea tree DASZ reveals pedigree and selection history of tea varieties.</title>
        <authorList>
            <person name="Zhang W."/>
            <person name="Zhang Y."/>
            <person name="Qiu H."/>
            <person name="Guo Y."/>
            <person name="Wan H."/>
            <person name="Zhang X."/>
            <person name="Scossa F."/>
            <person name="Alseekh S."/>
            <person name="Zhang Q."/>
            <person name="Wang P."/>
            <person name="Xu L."/>
            <person name="Schmidt M.H."/>
            <person name="Jia X."/>
            <person name="Li D."/>
            <person name="Zhu A."/>
            <person name="Guo F."/>
            <person name="Chen W."/>
            <person name="Ni D."/>
            <person name="Usadel B."/>
            <person name="Fernie A.R."/>
            <person name="Wen W."/>
        </authorList>
    </citation>
    <scope>NUCLEOTIDE SEQUENCE [LARGE SCALE GENOMIC DNA]</scope>
    <source>
        <strain evidence="2">cv. G240</strain>
    </source>
</reference>
<accession>A0A7J7G7F7</accession>
<dbReference type="AlphaFoldDB" id="A0A7J7G7F7"/>
<proteinExistence type="predicted"/>
<evidence type="ECO:0000313" key="1">
    <source>
        <dbReference type="EMBL" id="KAF5935368.1"/>
    </source>
</evidence>
<name>A0A7J7G7F7_CAMSI</name>
<sequence length="116" mass="13032">MALPICDHPTSLPPLSTQGPRLPVYTVNSREEWPRPSCTLRFCYFWGSSPRLNYSTTSTIIVATTITVAITTAQRHHHATTFTSTFSEGKERRVEEAKVEPRQELENVGLITGPLF</sequence>
<comment type="caution">
    <text evidence="1">The sequence shown here is derived from an EMBL/GenBank/DDBJ whole genome shotgun (WGS) entry which is preliminary data.</text>
</comment>
<dbReference type="Proteomes" id="UP000593564">
    <property type="component" value="Unassembled WGS sequence"/>
</dbReference>
<dbReference type="EMBL" id="JACBKZ010000013">
    <property type="protein sequence ID" value="KAF5935368.1"/>
    <property type="molecule type" value="Genomic_DNA"/>
</dbReference>